<keyword evidence="4" id="KW-0677">Repeat</keyword>
<dbReference type="Proteomes" id="UP000655225">
    <property type="component" value="Unassembled WGS sequence"/>
</dbReference>
<feature type="domain" description="Gnk2-homologous" evidence="7">
    <location>
        <begin position="29"/>
        <end position="131"/>
    </location>
</feature>
<keyword evidence="2" id="KW-0964">Secreted</keyword>
<name>A0A834ZYE4_TETSI</name>
<evidence type="ECO:0000259" key="7">
    <source>
        <dbReference type="PROSITE" id="PS51473"/>
    </source>
</evidence>
<evidence type="ECO:0000313" key="9">
    <source>
        <dbReference type="Proteomes" id="UP000655225"/>
    </source>
</evidence>
<dbReference type="InterPro" id="IPR038408">
    <property type="entry name" value="GNK2_sf"/>
</dbReference>
<dbReference type="GO" id="GO:0005576">
    <property type="term" value="C:extracellular region"/>
    <property type="evidence" value="ECO:0007669"/>
    <property type="project" value="UniProtKB-SubCell"/>
</dbReference>
<feature type="signal peptide" evidence="6">
    <location>
        <begin position="1"/>
        <end position="27"/>
    </location>
</feature>
<evidence type="ECO:0000256" key="6">
    <source>
        <dbReference type="SAM" id="SignalP"/>
    </source>
</evidence>
<dbReference type="CDD" id="cd23509">
    <property type="entry name" value="Gnk2-like"/>
    <property type="match status" value="4"/>
</dbReference>
<evidence type="ECO:0000256" key="3">
    <source>
        <dbReference type="ARBA" id="ARBA00022729"/>
    </source>
</evidence>
<evidence type="ECO:0000256" key="5">
    <source>
        <dbReference type="ARBA" id="ARBA00038515"/>
    </source>
</evidence>
<dbReference type="EMBL" id="JABCRI010000001">
    <property type="protein sequence ID" value="KAF8414075.1"/>
    <property type="molecule type" value="Genomic_DNA"/>
</dbReference>
<dbReference type="FunFam" id="3.30.430.20:FF:000002">
    <property type="entry name" value="Cysteine-rich receptor-like protein kinase 10"/>
    <property type="match status" value="2"/>
</dbReference>
<dbReference type="PANTHER" id="PTHR32411">
    <property type="entry name" value="CYSTEINE-RICH REPEAT SECRETORY PROTEIN 38-RELATED"/>
    <property type="match status" value="1"/>
</dbReference>
<sequence>MMQSLASKTVHLLLFSCLLLLQSPIKAQDLNYGYCNSDFNYTSGSKYASNLNQTLTSLATNASLTGFYTTTVGEIPDQVYGLVQCNGDISKEDCQICAYASAIEITQQCPNKKEAAHFYDNCLVRYSDWSFFSTVTNSPLIHIVNVQGVSNPTLFNPQLGDLLENLLSHAASSTSKFSKGRTKYTDFKYIYGLMQCTRDLQENNCLRCLQEMISYIPSCCDGKQGVRLFSRSCYVRYEINSLFQSSPLPPVLLDRNSTTIPVLLDQNSTTIETTNSTNRNGNYTANDPFDVNLNKLMGSLFYKAPPTGFGISYVGKDPDRVYGLALCRGDVSSTDCKTCVVEASSEIRKRCPDNEGAIIWYDNCLLKYSNEEFFGKIDNRNRFYLYNINNVSDSTSFNAKVKELISGLSNEAYLSPLMFATGELELEESKKLYGLAQCTRDLSGIDCKKCLDGAISELPNCCDGKQGGRVVGGSCNFRYELYPFVNA</sequence>
<comment type="caution">
    <text evidence="8">The sequence shown here is derived from an EMBL/GenBank/DDBJ whole genome shotgun (WGS) entry which is preliminary data.</text>
</comment>
<dbReference type="InterPro" id="IPR002902">
    <property type="entry name" value="GNK2"/>
</dbReference>
<feature type="domain" description="Gnk2-homologous" evidence="7">
    <location>
        <begin position="137"/>
        <end position="242"/>
    </location>
</feature>
<dbReference type="Pfam" id="PF01657">
    <property type="entry name" value="Stress-antifung"/>
    <property type="match status" value="4"/>
</dbReference>
<evidence type="ECO:0000256" key="4">
    <source>
        <dbReference type="ARBA" id="ARBA00022737"/>
    </source>
</evidence>
<dbReference type="OrthoDB" id="696781at2759"/>
<evidence type="ECO:0000256" key="2">
    <source>
        <dbReference type="ARBA" id="ARBA00022525"/>
    </source>
</evidence>
<dbReference type="PANTHER" id="PTHR32411:SF43">
    <property type="entry name" value="CYSTEINE-RICH REPEAT SECRETORY PROTEIN 38"/>
    <property type="match status" value="1"/>
</dbReference>
<evidence type="ECO:0000256" key="1">
    <source>
        <dbReference type="ARBA" id="ARBA00004613"/>
    </source>
</evidence>
<dbReference type="Gene3D" id="3.30.430.20">
    <property type="entry name" value="Gnk2 domain, C-X8-C-X2-C motif"/>
    <property type="match status" value="4"/>
</dbReference>
<keyword evidence="9" id="KW-1185">Reference proteome</keyword>
<comment type="similarity">
    <text evidence="5">Belongs to the cysteine-rich repeat secretory protein family.</text>
</comment>
<evidence type="ECO:0000313" key="8">
    <source>
        <dbReference type="EMBL" id="KAF8414075.1"/>
    </source>
</evidence>
<organism evidence="8 9">
    <name type="scientific">Tetracentron sinense</name>
    <name type="common">Spur-leaf</name>
    <dbReference type="NCBI Taxonomy" id="13715"/>
    <lineage>
        <taxon>Eukaryota</taxon>
        <taxon>Viridiplantae</taxon>
        <taxon>Streptophyta</taxon>
        <taxon>Embryophyta</taxon>
        <taxon>Tracheophyta</taxon>
        <taxon>Spermatophyta</taxon>
        <taxon>Magnoliopsida</taxon>
        <taxon>Trochodendrales</taxon>
        <taxon>Trochodendraceae</taxon>
        <taxon>Tetracentron</taxon>
    </lineage>
</organism>
<keyword evidence="3 6" id="KW-0732">Signal</keyword>
<feature type="domain" description="Gnk2-homologous" evidence="7">
    <location>
        <begin position="379"/>
        <end position="484"/>
    </location>
</feature>
<feature type="domain" description="Gnk2-homologous" evidence="7">
    <location>
        <begin position="271"/>
        <end position="373"/>
    </location>
</feature>
<dbReference type="PROSITE" id="PS51473">
    <property type="entry name" value="GNK2"/>
    <property type="match status" value="4"/>
</dbReference>
<proteinExistence type="inferred from homology"/>
<accession>A0A834ZYE4</accession>
<dbReference type="InterPro" id="IPR050581">
    <property type="entry name" value="CRR_secretory_protein"/>
</dbReference>
<dbReference type="AlphaFoldDB" id="A0A834ZYE4"/>
<comment type="subcellular location">
    <subcellularLocation>
        <location evidence="1">Secreted</location>
    </subcellularLocation>
</comment>
<gene>
    <name evidence="8" type="ORF">HHK36_002074</name>
</gene>
<feature type="chain" id="PRO_5032447513" description="Gnk2-homologous domain-containing protein" evidence="6">
    <location>
        <begin position="28"/>
        <end position="487"/>
    </location>
</feature>
<reference evidence="8 9" key="1">
    <citation type="submission" date="2020-04" db="EMBL/GenBank/DDBJ databases">
        <title>Plant Genome Project.</title>
        <authorList>
            <person name="Zhang R.-G."/>
        </authorList>
    </citation>
    <scope>NUCLEOTIDE SEQUENCE [LARGE SCALE GENOMIC DNA]</scope>
    <source>
        <strain evidence="8">YNK0</strain>
        <tissue evidence="8">Leaf</tissue>
    </source>
</reference>
<protein>
    <recommendedName>
        <fullName evidence="7">Gnk2-homologous domain-containing protein</fullName>
    </recommendedName>
</protein>
<dbReference type="OMA" id="GNFQTIC"/>